<proteinExistence type="predicted"/>
<evidence type="ECO:0000256" key="1">
    <source>
        <dbReference type="SAM" id="Coils"/>
    </source>
</evidence>
<dbReference type="Proteomes" id="UP000266258">
    <property type="component" value="Unassembled WGS sequence"/>
</dbReference>
<feature type="coiled-coil region" evidence="1">
    <location>
        <begin position="646"/>
        <end position="704"/>
    </location>
</feature>
<protein>
    <submittedName>
        <fullName evidence="3">Uncharacterized protein</fullName>
    </submittedName>
</protein>
<keyword evidence="4" id="KW-1185">Reference proteome</keyword>
<evidence type="ECO:0000313" key="4">
    <source>
        <dbReference type="Proteomes" id="UP000266258"/>
    </source>
</evidence>
<feature type="compositionally biased region" description="Basic residues" evidence="2">
    <location>
        <begin position="620"/>
        <end position="630"/>
    </location>
</feature>
<evidence type="ECO:0000313" key="3">
    <source>
        <dbReference type="EMBL" id="RIY31210.1"/>
    </source>
</evidence>
<gene>
    <name evidence="3" type="ORF">CJP74_07860</name>
</gene>
<feature type="non-terminal residue" evidence="3">
    <location>
        <position position="704"/>
    </location>
</feature>
<organism evidence="3 4">
    <name type="scientific">Psittacicella melopsittaci</name>
    <dbReference type="NCBI Taxonomy" id="2028576"/>
    <lineage>
        <taxon>Bacteria</taxon>
        <taxon>Pseudomonadati</taxon>
        <taxon>Pseudomonadota</taxon>
        <taxon>Gammaproteobacteria</taxon>
        <taxon>Pasteurellales</taxon>
        <taxon>Psittacicellaceae</taxon>
        <taxon>Psittacicella</taxon>
    </lineage>
</organism>
<dbReference type="AlphaFoldDB" id="A0A3A1Y198"/>
<comment type="caution">
    <text evidence="3">The sequence shown here is derived from an EMBL/GenBank/DDBJ whole genome shotgun (WGS) entry which is preliminary data.</text>
</comment>
<accession>A0A3A1Y198</accession>
<dbReference type="EMBL" id="NRJH01000089">
    <property type="protein sequence ID" value="RIY31210.1"/>
    <property type="molecule type" value="Genomic_DNA"/>
</dbReference>
<name>A0A3A1Y198_9GAMM</name>
<keyword evidence="1" id="KW-0175">Coiled coil</keyword>
<reference evidence="3 4" key="1">
    <citation type="submission" date="2017-08" db="EMBL/GenBank/DDBJ databases">
        <title>Reclassification of Bisgaard taxon 37 and 44.</title>
        <authorList>
            <person name="Christensen H."/>
        </authorList>
    </citation>
    <scope>NUCLEOTIDE SEQUENCE [LARGE SCALE GENOMIC DNA]</scope>
    <source>
        <strain evidence="3 4">B96_4</strain>
    </source>
</reference>
<feature type="region of interest" description="Disordered" evidence="2">
    <location>
        <begin position="602"/>
        <end position="630"/>
    </location>
</feature>
<feature type="region of interest" description="Disordered" evidence="2">
    <location>
        <begin position="557"/>
        <end position="576"/>
    </location>
</feature>
<feature type="compositionally biased region" description="Basic and acidic residues" evidence="2">
    <location>
        <begin position="557"/>
        <end position="571"/>
    </location>
</feature>
<feature type="coiled-coil region" evidence="1">
    <location>
        <begin position="32"/>
        <end position="79"/>
    </location>
</feature>
<evidence type="ECO:0000256" key="2">
    <source>
        <dbReference type="SAM" id="MobiDB-lite"/>
    </source>
</evidence>
<sequence>MISKKDYRQIVDKLLQFRFQQEEKQVGNNYSLEQISQLTQELKNQVELFQQVAPDLTSLNRIEQDLNNLIQQQSLEQEKEILEDYFPVVFQFIERALAPININQVPQGFLDNSLTAVFPQSYLRQLVGFRSLLAQLLPYVPQSYSQYKVDNPKDTYLDYIVSALAYFEQVAQSNHGIDYQELIDFLDAFIACLHQEKITFNWRSLEILLISLLLQTRELKIRYTYYEMRYLISQENLLQDLQNKLNGTSYLDYQGKLFSDDEEDQETLLYFQNDPTPELIFKLAKKYAPEVQERIFAQLQLQQLDLLDKYASVIENPEANIQLEKYIQQTLGQEVELQEEDKSQTSKQETSRLGSLYLDRTYLDEQDLVLGNVKLLSKEKVQEDPYLSSMFSFLGYDIFADDFSPLDVIFNSDEYTFNGIQVQVDDNIREEFLAQAGENLDFQAIKAVKELSKLAILKDIYQAVLYEKLHAAENNLDSPLASLDEEEIFTLFSEAGQEIAQKSGFNLQEYKTRVKALAKHDIQADEAEQGHGFKSYSEESEFENKFIRQELKSQNRVKREELEQNKQEGGRRRNQYTLFSDANAGYNDEDLAWAQAYSSPPPVTLSPLTPADEILPEKKKATRKRSRKKATRTIINRDEFIAQIKEEQLRLRKNKLLEAQAEKEKEQQAEQERLAQERLVQQRLEQERLEQERLEQERLEQERL</sequence>